<comment type="caution">
    <text evidence="2">The sequence shown here is derived from an EMBL/GenBank/DDBJ whole genome shotgun (WGS) entry which is preliminary data.</text>
</comment>
<dbReference type="RefSeq" id="WP_255059549.1">
    <property type="nucleotide sequence ID" value="NZ_JANDBD010000003.1"/>
</dbReference>
<keyword evidence="1" id="KW-1133">Transmembrane helix</keyword>
<organism evidence="2 3">
    <name type="scientific">Mycolicibacterium arenosum</name>
    <dbReference type="NCBI Taxonomy" id="2952157"/>
    <lineage>
        <taxon>Bacteria</taxon>
        <taxon>Bacillati</taxon>
        <taxon>Actinomycetota</taxon>
        <taxon>Actinomycetes</taxon>
        <taxon>Mycobacteriales</taxon>
        <taxon>Mycobacteriaceae</taxon>
        <taxon>Mycolicibacterium</taxon>
    </lineage>
</organism>
<sequence length="382" mass="40293">MTDAVLVAGAPSAGVTSLVAALRERLPEVDVTEEGGAEVAVAVLAVSAVAPPVPSDCAVLEAAAARANAVVGAVTKVDAHRRWREVLAEVSTRYPDVQWVPTCAAPHLGAPDVAALADAVRTALRAAPAGEVARIRNLRSCRSALVREQRSARSGSSALRIGLHRERLALGRYTRERCAGLRTEFRAVAAEMPRRSADRVQESLRAAADALVRDVDTRIDHRLADLADRLGAPALDQAPPPVVPQWDGPPTVSRRAERGLTLALGAGFGLGIAVAAGRVFAALAPWLSVGAQAAGAVLGVLLTGWLVSTRELMHDRAVVDRWVCDVVGTLRGYADDRVAGRLLDAELHLGPVLAARAAEESDGVTHRIALIDAELRTLRRRS</sequence>
<feature type="transmembrane region" description="Helical" evidence="1">
    <location>
        <begin position="286"/>
        <end position="307"/>
    </location>
</feature>
<dbReference type="EMBL" id="JANDBD010000003">
    <property type="protein sequence ID" value="MCP9272368.1"/>
    <property type="molecule type" value="Genomic_DNA"/>
</dbReference>
<evidence type="ECO:0000313" key="3">
    <source>
        <dbReference type="Proteomes" id="UP001651690"/>
    </source>
</evidence>
<dbReference type="Proteomes" id="UP001651690">
    <property type="component" value="Unassembled WGS sequence"/>
</dbReference>
<accession>A0ABT1LZP7</accession>
<gene>
    <name evidence="2" type="ORF">NM203_09235</name>
</gene>
<keyword evidence="1" id="KW-0812">Transmembrane</keyword>
<evidence type="ECO:0008006" key="4">
    <source>
        <dbReference type="Google" id="ProtNLM"/>
    </source>
</evidence>
<feature type="transmembrane region" description="Helical" evidence="1">
    <location>
        <begin position="260"/>
        <end position="280"/>
    </location>
</feature>
<keyword evidence="1" id="KW-0472">Membrane</keyword>
<evidence type="ECO:0000256" key="1">
    <source>
        <dbReference type="SAM" id="Phobius"/>
    </source>
</evidence>
<proteinExistence type="predicted"/>
<keyword evidence="3" id="KW-1185">Reference proteome</keyword>
<protein>
    <recommendedName>
        <fullName evidence="4">GTPase</fullName>
    </recommendedName>
</protein>
<evidence type="ECO:0000313" key="2">
    <source>
        <dbReference type="EMBL" id="MCP9272368.1"/>
    </source>
</evidence>
<name>A0ABT1LZP7_9MYCO</name>
<reference evidence="2 3" key="1">
    <citation type="submission" date="2022-06" db="EMBL/GenBank/DDBJ databases">
        <title>Mycolicibacterium sp. CAU 1645 isolated from seawater.</title>
        <authorList>
            <person name="Kim W."/>
        </authorList>
    </citation>
    <scope>NUCLEOTIDE SEQUENCE [LARGE SCALE GENOMIC DNA]</scope>
    <source>
        <strain evidence="2 3">CAU 1645</strain>
    </source>
</reference>